<dbReference type="Pfam" id="PF01408">
    <property type="entry name" value="GFO_IDH_MocA"/>
    <property type="match status" value="1"/>
</dbReference>
<dbReference type="EMBL" id="NMUQ01000001">
    <property type="protein sequence ID" value="OXM16765.1"/>
    <property type="molecule type" value="Genomic_DNA"/>
</dbReference>
<evidence type="ECO:0000256" key="1">
    <source>
        <dbReference type="ARBA" id="ARBA00023002"/>
    </source>
</evidence>
<dbReference type="AlphaFoldDB" id="A0A229P4B4"/>
<evidence type="ECO:0000259" key="3">
    <source>
        <dbReference type="Pfam" id="PF22725"/>
    </source>
</evidence>
<dbReference type="OrthoDB" id="9815825at2"/>
<keyword evidence="1" id="KW-0560">Oxidoreductase</keyword>
<dbReference type="Gene3D" id="3.30.360.10">
    <property type="entry name" value="Dihydrodipicolinate Reductase, domain 2"/>
    <property type="match status" value="1"/>
</dbReference>
<evidence type="ECO:0000313" key="5">
    <source>
        <dbReference type="Proteomes" id="UP000215145"/>
    </source>
</evidence>
<evidence type="ECO:0000259" key="2">
    <source>
        <dbReference type="Pfam" id="PF01408"/>
    </source>
</evidence>
<protein>
    <submittedName>
        <fullName evidence="4">Oxidoreductase</fullName>
    </submittedName>
</protein>
<dbReference type="GO" id="GO:0016491">
    <property type="term" value="F:oxidoreductase activity"/>
    <property type="evidence" value="ECO:0007669"/>
    <property type="project" value="UniProtKB-KW"/>
</dbReference>
<accession>A0A229P4B4</accession>
<dbReference type="SUPFAM" id="SSF51735">
    <property type="entry name" value="NAD(P)-binding Rossmann-fold domains"/>
    <property type="match status" value="1"/>
</dbReference>
<dbReference type="InterPro" id="IPR050463">
    <property type="entry name" value="Gfo/Idh/MocA_oxidrdct_glycsds"/>
</dbReference>
<dbReference type="InterPro" id="IPR055170">
    <property type="entry name" value="GFO_IDH_MocA-like_dom"/>
</dbReference>
<dbReference type="PANTHER" id="PTHR43818">
    <property type="entry name" value="BCDNA.GH03377"/>
    <property type="match status" value="1"/>
</dbReference>
<organism evidence="4 5">
    <name type="scientific">Paenibacillus herberti</name>
    <dbReference type="NCBI Taxonomy" id="1619309"/>
    <lineage>
        <taxon>Bacteria</taxon>
        <taxon>Bacillati</taxon>
        <taxon>Bacillota</taxon>
        <taxon>Bacilli</taxon>
        <taxon>Bacillales</taxon>
        <taxon>Paenibacillaceae</taxon>
        <taxon>Paenibacillus</taxon>
    </lineage>
</organism>
<reference evidence="4 5" key="1">
    <citation type="submission" date="2017-07" db="EMBL/GenBank/DDBJ databases">
        <title>Paenibacillus herberti R33 genome sequencing and assembly.</title>
        <authorList>
            <person name="Su W."/>
        </authorList>
    </citation>
    <scope>NUCLEOTIDE SEQUENCE [LARGE SCALE GENOMIC DNA]</scope>
    <source>
        <strain evidence="4 5">R33</strain>
    </source>
</reference>
<dbReference type="GO" id="GO:0000166">
    <property type="term" value="F:nucleotide binding"/>
    <property type="evidence" value="ECO:0007669"/>
    <property type="project" value="InterPro"/>
</dbReference>
<name>A0A229P4B4_9BACL</name>
<dbReference type="InterPro" id="IPR036291">
    <property type="entry name" value="NAD(P)-bd_dom_sf"/>
</dbReference>
<dbReference type="InterPro" id="IPR000683">
    <property type="entry name" value="Gfo/Idh/MocA-like_OxRdtase_N"/>
</dbReference>
<evidence type="ECO:0000313" key="4">
    <source>
        <dbReference type="EMBL" id="OXM16765.1"/>
    </source>
</evidence>
<dbReference type="PANTHER" id="PTHR43818:SF11">
    <property type="entry name" value="BCDNA.GH03377"/>
    <property type="match status" value="1"/>
</dbReference>
<sequence length="331" mass="36425">MKIRIAKLSYWHVHAWEYTDFALQHPDTEIAAVWDELPERGRKAAEKLGVPFVADLDELLVRDDIDAVIVDAPTTMHRDVMVKAARAGKHIFTEKVVAPTTAELNDILAAVQESGVKLIVSLPRLYDAYTVAIREVLQQESLGQLTQVRVRLAHDGSISNWLPQHFYNLEQTAGGALIDLGCHPMYLSSLFLGGLPESLTATYGYVTNRDVEDNAIAVLSYPNGAVAVVEAGFAAKHSPFQIEISGTAGSLLYGMPEDRLLIRTDKTEGWSELPLAERSPNAFNQWVGHIQNGTNADENIELASNLTRLMEAANLSAAQGRRILLSELSEN</sequence>
<keyword evidence="5" id="KW-1185">Reference proteome</keyword>
<dbReference type="SUPFAM" id="SSF55347">
    <property type="entry name" value="Glyceraldehyde-3-phosphate dehydrogenase-like, C-terminal domain"/>
    <property type="match status" value="1"/>
</dbReference>
<dbReference type="Pfam" id="PF22725">
    <property type="entry name" value="GFO_IDH_MocA_C3"/>
    <property type="match status" value="1"/>
</dbReference>
<gene>
    <name evidence="4" type="ORF">CGZ75_08945</name>
</gene>
<dbReference type="Proteomes" id="UP000215145">
    <property type="component" value="Unassembled WGS sequence"/>
</dbReference>
<dbReference type="RefSeq" id="WP_089523848.1">
    <property type="nucleotide sequence ID" value="NZ_NMUQ01000001.1"/>
</dbReference>
<comment type="caution">
    <text evidence="4">The sequence shown here is derived from an EMBL/GenBank/DDBJ whole genome shotgun (WGS) entry which is preliminary data.</text>
</comment>
<feature type="domain" description="GFO/IDH/MocA-like oxidoreductase" evidence="3">
    <location>
        <begin position="132"/>
        <end position="251"/>
    </location>
</feature>
<feature type="domain" description="Gfo/Idh/MocA-like oxidoreductase N-terminal" evidence="2">
    <location>
        <begin position="23"/>
        <end position="120"/>
    </location>
</feature>
<dbReference type="Gene3D" id="3.40.50.720">
    <property type="entry name" value="NAD(P)-binding Rossmann-like Domain"/>
    <property type="match status" value="1"/>
</dbReference>
<proteinExistence type="predicted"/>